<evidence type="ECO:0008006" key="6">
    <source>
        <dbReference type="Google" id="ProtNLM"/>
    </source>
</evidence>
<dbReference type="GO" id="GO:0005886">
    <property type="term" value="C:plasma membrane"/>
    <property type="evidence" value="ECO:0007669"/>
    <property type="project" value="UniProtKB-SubCell"/>
</dbReference>
<dbReference type="Pfam" id="PF06977">
    <property type="entry name" value="SdiA-regulated"/>
    <property type="match status" value="1"/>
</dbReference>
<dbReference type="InterPro" id="IPR009722">
    <property type="entry name" value="YjiK/CarP"/>
</dbReference>
<protein>
    <recommendedName>
        <fullName evidence="6">Periplasmic nitrate reductase component NapL</fullName>
    </recommendedName>
</protein>
<accession>A0A6S6TJ42</accession>
<dbReference type="SUPFAM" id="SSF63829">
    <property type="entry name" value="Calcium-dependent phosphotriesterase"/>
    <property type="match status" value="1"/>
</dbReference>
<feature type="signal peptide" evidence="4">
    <location>
        <begin position="1"/>
        <end position="20"/>
    </location>
</feature>
<organism evidence="5">
    <name type="scientific">uncultured Sulfurovum sp</name>
    <dbReference type="NCBI Taxonomy" id="269237"/>
    <lineage>
        <taxon>Bacteria</taxon>
        <taxon>Pseudomonadati</taxon>
        <taxon>Campylobacterota</taxon>
        <taxon>Epsilonproteobacteria</taxon>
        <taxon>Campylobacterales</taxon>
        <taxon>Sulfurovaceae</taxon>
        <taxon>Sulfurovum</taxon>
        <taxon>environmental samples</taxon>
    </lineage>
</organism>
<sequence>MKQLFNTLLTLITFNFIACADNSSNNKIASIPEASGISYCEDTKTLIVANDEGSFYELTSSGKILSEHKLGKYDLEGVVCEKERLMFAVEEGAILEVNRKTLKKKELKLKGKKFKLSKKAGIEGIAKSGDLYYLSIQAKKKKDSKLLIVKAGVNYAKVVEVIEHGIIDSAGLEFHEQKFYVLSDKKDKLYIYDLKREKILKKIKLPKFAQEGVTFDNNGFVYFADDDGAVFKYSKKDMKIK</sequence>
<proteinExistence type="predicted"/>
<dbReference type="AlphaFoldDB" id="A0A6S6TJ42"/>
<reference evidence="5" key="1">
    <citation type="submission" date="2020-01" db="EMBL/GenBank/DDBJ databases">
        <authorList>
            <person name="Meier V. D."/>
            <person name="Meier V D."/>
        </authorList>
    </citation>
    <scope>NUCLEOTIDE SEQUENCE</scope>
    <source>
        <strain evidence="5">HLG_WM_MAG_03</strain>
    </source>
</reference>
<evidence type="ECO:0000256" key="4">
    <source>
        <dbReference type="SAM" id="SignalP"/>
    </source>
</evidence>
<evidence type="ECO:0000256" key="2">
    <source>
        <dbReference type="ARBA" id="ARBA00022475"/>
    </source>
</evidence>
<evidence type="ECO:0000256" key="1">
    <source>
        <dbReference type="ARBA" id="ARBA00004236"/>
    </source>
</evidence>
<name>A0A6S6TJ42_9BACT</name>
<keyword evidence="4" id="KW-0732">Signal</keyword>
<gene>
    <name evidence="5" type="ORF">HELGO_WM53696</name>
</gene>
<evidence type="ECO:0000256" key="3">
    <source>
        <dbReference type="ARBA" id="ARBA00023136"/>
    </source>
</evidence>
<feature type="chain" id="PRO_5027568770" description="Periplasmic nitrate reductase component NapL" evidence="4">
    <location>
        <begin position="21"/>
        <end position="241"/>
    </location>
</feature>
<keyword evidence="3" id="KW-0472">Membrane</keyword>
<comment type="subcellular location">
    <subcellularLocation>
        <location evidence="1">Cell membrane</location>
    </subcellularLocation>
</comment>
<evidence type="ECO:0000313" key="5">
    <source>
        <dbReference type="EMBL" id="CAA6820922.1"/>
    </source>
</evidence>
<dbReference type="EMBL" id="CACVAR010000319">
    <property type="protein sequence ID" value="CAA6820922.1"/>
    <property type="molecule type" value="Genomic_DNA"/>
</dbReference>
<keyword evidence="2" id="KW-1003">Cell membrane</keyword>